<keyword evidence="2" id="KW-1185">Reference proteome</keyword>
<dbReference type="RefSeq" id="WP_092552608.1">
    <property type="nucleotide sequence ID" value="NZ_CAWRBG010000076.1"/>
</dbReference>
<reference evidence="2" key="1">
    <citation type="submission" date="2016-10" db="EMBL/GenBank/DDBJ databases">
        <authorList>
            <person name="Varghese N."/>
            <person name="Submissions S."/>
        </authorList>
    </citation>
    <scope>NUCLEOTIDE SEQUENCE [LARGE SCALE GENOMIC DNA]</scope>
    <source>
        <strain evidence="2">DSM 18168</strain>
    </source>
</reference>
<dbReference type="Proteomes" id="UP000242496">
    <property type="component" value="Unassembled WGS sequence"/>
</dbReference>
<dbReference type="EMBL" id="FPBJ01000029">
    <property type="protein sequence ID" value="SFU82156.1"/>
    <property type="molecule type" value="Genomic_DNA"/>
</dbReference>
<accession>A0A1I7JAD3</accession>
<dbReference type="STRING" id="351659.SAMN05421784_12920"/>
<evidence type="ECO:0000313" key="2">
    <source>
        <dbReference type="Proteomes" id="UP000242496"/>
    </source>
</evidence>
<dbReference type="OrthoDB" id="5292689at2"/>
<name>A0A1I7JAD3_9GAMM</name>
<proteinExistence type="predicted"/>
<evidence type="ECO:0000313" key="1">
    <source>
        <dbReference type="EMBL" id="SFU82156.1"/>
    </source>
</evidence>
<organism evidence="1 2">
    <name type="scientific">Xenorhabdus koppenhoeferi</name>
    <dbReference type="NCBI Taxonomy" id="351659"/>
    <lineage>
        <taxon>Bacteria</taxon>
        <taxon>Pseudomonadati</taxon>
        <taxon>Pseudomonadota</taxon>
        <taxon>Gammaproteobacteria</taxon>
        <taxon>Enterobacterales</taxon>
        <taxon>Morganellaceae</taxon>
        <taxon>Xenorhabdus</taxon>
    </lineage>
</organism>
<sequence>MQRDDGITTLNIIRADQKDFQYTAVRMEVDNHSLNRLNFVTLDSIDVDYVPSIKNVRHAADDIYSAKPLDYDTGILKPKGVINVERIRSQRRGYWSLTWNSIFGGMTDQGFPSKFTDLGVLPLDPK</sequence>
<gene>
    <name evidence="1" type="ORF">SAMN05421784_12920</name>
</gene>
<protein>
    <submittedName>
        <fullName evidence="1">Uncharacterized protein</fullName>
    </submittedName>
</protein>
<dbReference type="AlphaFoldDB" id="A0A1I7JAD3"/>